<dbReference type="InterPro" id="IPR025996">
    <property type="entry name" value="MT1864/Rv1816-like_C"/>
</dbReference>
<dbReference type="Gene3D" id="1.10.357.10">
    <property type="entry name" value="Tetracycline Repressor, domain 2"/>
    <property type="match status" value="1"/>
</dbReference>
<keyword evidence="7" id="KW-1185">Reference proteome</keyword>
<keyword evidence="2 4" id="KW-0238">DNA-binding</keyword>
<evidence type="ECO:0000256" key="3">
    <source>
        <dbReference type="ARBA" id="ARBA00023163"/>
    </source>
</evidence>
<dbReference type="Pfam" id="PF00440">
    <property type="entry name" value="TetR_N"/>
    <property type="match status" value="1"/>
</dbReference>
<evidence type="ECO:0000313" key="6">
    <source>
        <dbReference type="EMBL" id="MFC6091947.1"/>
    </source>
</evidence>
<dbReference type="InterPro" id="IPR036271">
    <property type="entry name" value="Tet_transcr_reg_TetR-rel_C_sf"/>
</dbReference>
<proteinExistence type="predicted"/>
<name>A0ABW1PAZ9_9PSEU</name>
<dbReference type="Gene3D" id="1.10.10.60">
    <property type="entry name" value="Homeodomain-like"/>
    <property type="match status" value="1"/>
</dbReference>
<dbReference type="PROSITE" id="PS50977">
    <property type="entry name" value="HTH_TETR_2"/>
    <property type="match status" value="1"/>
</dbReference>
<dbReference type="InterPro" id="IPR001647">
    <property type="entry name" value="HTH_TetR"/>
</dbReference>
<sequence length="192" mass="20151">MPTPERTTLADIVGAARDILEEGGPASLTMQAVAVRVGVRAPSLYKRVRNRDELVRLVTEAAVRDLGGRLDAVAAGGDAREDLGELCRAFRAFAHARPAGYRLIFAAGPAGSRPDVASLAAAAASVLRVAEELAGPDEALEAARTITAWAHGFVSMELADAFNLGGDVGRAFEYGIARLADSLAGRRTRPFP</sequence>
<evidence type="ECO:0000256" key="2">
    <source>
        <dbReference type="ARBA" id="ARBA00023125"/>
    </source>
</evidence>
<dbReference type="InterPro" id="IPR050109">
    <property type="entry name" value="HTH-type_TetR-like_transc_reg"/>
</dbReference>
<dbReference type="SUPFAM" id="SSF46689">
    <property type="entry name" value="Homeodomain-like"/>
    <property type="match status" value="1"/>
</dbReference>
<evidence type="ECO:0000256" key="1">
    <source>
        <dbReference type="ARBA" id="ARBA00023015"/>
    </source>
</evidence>
<organism evidence="6 7">
    <name type="scientific">Saccharothrix lopnurensis</name>
    <dbReference type="NCBI Taxonomy" id="1670621"/>
    <lineage>
        <taxon>Bacteria</taxon>
        <taxon>Bacillati</taxon>
        <taxon>Actinomycetota</taxon>
        <taxon>Actinomycetes</taxon>
        <taxon>Pseudonocardiales</taxon>
        <taxon>Pseudonocardiaceae</taxon>
        <taxon>Saccharothrix</taxon>
    </lineage>
</organism>
<evidence type="ECO:0000259" key="5">
    <source>
        <dbReference type="PROSITE" id="PS50977"/>
    </source>
</evidence>
<feature type="DNA-binding region" description="H-T-H motif" evidence="4">
    <location>
        <begin position="29"/>
        <end position="48"/>
    </location>
</feature>
<keyword evidence="1" id="KW-0805">Transcription regulation</keyword>
<dbReference type="Pfam" id="PF13305">
    <property type="entry name" value="TetR_C_33"/>
    <property type="match status" value="1"/>
</dbReference>
<comment type="caution">
    <text evidence="6">The sequence shown here is derived from an EMBL/GenBank/DDBJ whole genome shotgun (WGS) entry which is preliminary data.</text>
</comment>
<reference evidence="7" key="1">
    <citation type="journal article" date="2019" name="Int. J. Syst. Evol. Microbiol.">
        <title>The Global Catalogue of Microorganisms (GCM) 10K type strain sequencing project: providing services to taxonomists for standard genome sequencing and annotation.</title>
        <authorList>
            <consortium name="The Broad Institute Genomics Platform"/>
            <consortium name="The Broad Institute Genome Sequencing Center for Infectious Disease"/>
            <person name="Wu L."/>
            <person name="Ma J."/>
        </authorList>
    </citation>
    <scope>NUCLEOTIDE SEQUENCE [LARGE SCALE GENOMIC DNA]</scope>
    <source>
        <strain evidence="7">CGMCC 4.7246</strain>
    </source>
</reference>
<dbReference type="EMBL" id="JBHSQO010000023">
    <property type="protein sequence ID" value="MFC6091947.1"/>
    <property type="molecule type" value="Genomic_DNA"/>
</dbReference>
<accession>A0ABW1PAZ9</accession>
<evidence type="ECO:0000313" key="7">
    <source>
        <dbReference type="Proteomes" id="UP001596220"/>
    </source>
</evidence>
<dbReference type="SUPFAM" id="SSF48498">
    <property type="entry name" value="Tetracyclin repressor-like, C-terminal domain"/>
    <property type="match status" value="1"/>
</dbReference>
<dbReference type="PANTHER" id="PTHR30055">
    <property type="entry name" value="HTH-TYPE TRANSCRIPTIONAL REGULATOR RUTR"/>
    <property type="match status" value="1"/>
</dbReference>
<dbReference type="InterPro" id="IPR009057">
    <property type="entry name" value="Homeodomain-like_sf"/>
</dbReference>
<dbReference type="PANTHER" id="PTHR30055:SF239">
    <property type="entry name" value="TRANSCRIPTIONAL REGULATORY PROTEIN"/>
    <property type="match status" value="1"/>
</dbReference>
<keyword evidence="3" id="KW-0804">Transcription</keyword>
<dbReference type="Proteomes" id="UP001596220">
    <property type="component" value="Unassembled WGS sequence"/>
</dbReference>
<feature type="domain" description="HTH tetR-type" evidence="5">
    <location>
        <begin position="6"/>
        <end position="66"/>
    </location>
</feature>
<evidence type="ECO:0000256" key="4">
    <source>
        <dbReference type="PROSITE-ProRule" id="PRU00335"/>
    </source>
</evidence>
<protein>
    <submittedName>
        <fullName evidence="6">TetR/AcrR family transcriptional regulator</fullName>
    </submittedName>
</protein>
<gene>
    <name evidence="6" type="ORF">ACFP3R_21980</name>
</gene>
<dbReference type="RefSeq" id="WP_380638247.1">
    <property type="nucleotide sequence ID" value="NZ_JBHSQO010000023.1"/>
</dbReference>